<dbReference type="AlphaFoldDB" id="A0A024G1T2"/>
<name>A0A024G1T2_9STRA</name>
<dbReference type="Proteomes" id="UP000053237">
    <property type="component" value="Unassembled WGS sequence"/>
</dbReference>
<comment type="caution">
    <text evidence="1">The sequence shown here is derived from an EMBL/GenBank/DDBJ whole genome shotgun (WGS) entry which is preliminary data.</text>
</comment>
<organism evidence="1 2">
    <name type="scientific">Albugo candida</name>
    <dbReference type="NCBI Taxonomy" id="65357"/>
    <lineage>
        <taxon>Eukaryota</taxon>
        <taxon>Sar</taxon>
        <taxon>Stramenopiles</taxon>
        <taxon>Oomycota</taxon>
        <taxon>Peronosporomycetes</taxon>
        <taxon>Albuginales</taxon>
        <taxon>Albuginaceae</taxon>
        <taxon>Albugo</taxon>
    </lineage>
</organism>
<evidence type="ECO:0000313" key="1">
    <source>
        <dbReference type="EMBL" id="CCI40268.1"/>
    </source>
</evidence>
<dbReference type="InParanoid" id="A0A024G1T2"/>
<reference evidence="1 2" key="1">
    <citation type="submission" date="2012-05" db="EMBL/GenBank/DDBJ databases">
        <title>Recombination and specialization in a pathogen metapopulation.</title>
        <authorList>
            <person name="Gardiner A."/>
            <person name="Kemen E."/>
            <person name="Schultz-Larsen T."/>
            <person name="MacLean D."/>
            <person name="Van Oosterhout C."/>
            <person name="Jones J.D.G."/>
        </authorList>
    </citation>
    <scope>NUCLEOTIDE SEQUENCE [LARGE SCALE GENOMIC DNA]</scope>
    <source>
        <strain evidence="1 2">Ac Nc2</strain>
    </source>
</reference>
<dbReference type="EMBL" id="CAIX01000007">
    <property type="protein sequence ID" value="CCI40268.1"/>
    <property type="molecule type" value="Genomic_DNA"/>
</dbReference>
<gene>
    <name evidence="1" type="ORF">BN9_010520</name>
</gene>
<keyword evidence="2" id="KW-1185">Reference proteome</keyword>
<proteinExistence type="predicted"/>
<protein>
    <submittedName>
        <fullName evidence="1">Uncharacterized protein</fullName>
    </submittedName>
</protein>
<accession>A0A024G1T2</accession>
<sequence length="49" mass="5754">MGRLECALSFFSSSFFSTFLPLWKQTTLLPKLHNSFSSFDDTTLFLWRT</sequence>
<evidence type="ECO:0000313" key="2">
    <source>
        <dbReference type="Proteomes" id="UP000053237"/>
    </source>
</evidence>